<sequence>MKKTVLIFSLLVALAHGVFAQQKPKYIFFMIGDGMGLNQINLTEVFLAAQEDRNTVFPLIFSTFPHATFATSYSLSHGVTDSAAGGTALAVGKKTKNGVLAMDSTGTISYKSIAYGAKEAGMKVGITTSVSIDHATPASFYAKQPNRGRYYEIGLDLIASNFDFFAGSGFLSPDKNSEKKSAPSLFPKFKEAGYKLAYGLTEYQALKDKSEKIILMNVKGSDNEALKYAIDQQPEDLTLEQITESAIESLSKDNDKGFFLMVEGGKIDWAAHANDATTTIREMLDFNKAVKRAYEFYKQHPDETLIIVTADHETGGIAIGNGGSRLQTKLLANQRVSQGELSKRIADLRQSKKEVSWSEVKGLLDENTGLFSKIQVSQAEEDELMAIYQKSFVAHEEETAKSLYATDDKLASEAIKLLNKAGSISWASGNHSAAYIPIFAVGVGAEQFSHKMENTDIPKKLSTITGLQIEK</sequence>
<dbReference type="SMART" id="SM00098">
    <property type="entry name" value="alkPPc"/>
    <property type="match status" value="1"/>
</dbReference>
<dbReference type="InterPro" id="IPR017850">
    <property type="entry name" value="Alkaline_phosphatase_core_sf"/>
</dbReference>
<dbReference type="InterPro" id="IPR018299">
    <property type="entry name" value="Alkaline_phosphatase_AS"/>
</dbReference>
<comment type="cofactor">
    <cofactor evidence="2">
        <name>Zn(2+)</name>
        <dbReference type="ChEBI" id="CHEBI:29105"/>
    </cofactor>
</comment>
<keyword evidence="10" id="KW-0732">Signal</keyword>
<evidence type="ECO:0000256" key="9">
    <source>
        <dbReference type="RuleBase" id="RU003946"/>
    </source>
</evidence>
<dbReference type="PANTHER" id="PTHR11596:SF5">
    <property type="entry name" value="ALKALINE PHOSPHATASE"/>
    <property type="match status" value="1"/>
</dbReference>
<evidence type="ECO:0000256" key="6">
    <source>
        <dbReference type="ARBA" id="ARBA00022801"/>
    </source>
</evidence>
<evidence type="ECO:0000256" key="3">
    <source>
        <dbReference type="ARBA" id="ARBA00005984"/>
    </source>
</evidence>
<proteinExistence type="inferred from homology"/>
<feature type="signal peptide" evidence="10">
    <location>
        <begin position="1"/>
        <end position="20"/>
    </location>
</feature>
<dbReference type="PRINTS" id="PR00113">
    <property type="entry name" value="ALKPHPHTASE"/>
</dbReference>
<organism evidence="11 12">
    <name type="scientific">Sphingobacterium oryzagri</name>
    <dbReference type="NCBI Taxonomy" id="3025669"/>
    <lineage>
        <taxon>Bacteria</taxon>
        <taxon>Pseudomonadati</taxon>
        <taxon>Bacteroidota</taxon>
        <taxon>Sphingobacteriia</taxon>
        <taxon>Sphingobacteriales</taxon>
        <taxon>Sphingobacteriaceae</taxon>
        <taxon>Sphingobacterium</taxon>
    </lineage>
</organism>
<evidence type="ECO:0000256" key="8">
    <source>
        <dbReference type="ARBA" id="ARBA00022842"/>
    </source>
</evidence>
<comment type="similarity">
    <text evidence="3 9">Belongs to the alkaline phosphatase family.</text>
</comment>
<keyword evidence="4" id="KW-0597">Phosphoprotein</keyword>
<dbReference type="InterPro" id="IPR001952">
    <property type="entry name" value="Alkaline_phosphatase"/>
</dbReference>
<evidence type="ECO:0000256" key="4">
    <source>
        <dbReference type="ARBA" id="ARBA00022553"/>
    </source>
</evidence>
<dbReference type="CDD" id="cd16012">
    <property type="entry name" value="ALP"/>
    <property type="match status" value="1"/>
</dbReference>
<evidence type="ECO:0000256" key="2">
    <source>
        <dbReference type="ARBA" id="ARBA00001947"/>
    </source>
</evidence>
<keyword evidence="7" id="KW-0862">Zinc</keyword>
<accession>A0ABY7WN68</accession>
<evidence type="ECO:0000256" key="10">
    <source>
        <dbReference type="SAM" id="SignalP"/>
    </source>
</evidence>
<gene>
    <name evidence="11" type="ORF">PQ465_06305</name>
</gene>
<dbReference type="Gene3D" id="1.10.60.40">
    <property type="match status" value="1"/>
</dbReference>
<evidence type="ECO:0000256" key="5">
    <source>
        <dbReference type="ARBA" id="ARBA00022723"/>
    </source>
</evidence>
<evidence type="ECO:0000313" key="11">
    <source>
        <dbReference type="EMBL" id="WDF69984.1"/>
    </source>
</evidence>
<keyword evidence="8" id="KW-0460">Magnesium</keyword>
<dbReference type="EMBL" id="CP117880">
    <property type="protein sequence ID" value="WDF69984.1"/>
    <property type="molecule type" value="Genomic_DNA"/>
</dbReference>
<dbReference type="Gene3D" id="3.40.720.10">
    <property type="entry name" value="Alkaline Phosphatase, subunit A"/>
    <property type="match status" value="1"/>
</dbReference>
<name>A0ABY7WN68_9SPHI</name>
<dbReference type="Pfam" id="PF00245">
    <property type="entry name" value="Alk_phosphatase"/>
    <property type="match status" value="2"/>
</dbReference>
<keyword evidence="6" id="KW-0378">Hydrolase</keyword>
<keyword evidence="5" id="KW-0479">Metal-binding</keyword>
<dbReference type="PROSITE" id="PS00123">
    <property type="entry name" value="ALKALINE_PHOSPHATASE"/>
    <property type="match status" value="1"/>
</dbReference>
<dbReference type="PANTHER" id="PTHR11596">
    <property type="entry name" value="ALKALINE PHOSPHATASE"/>
    <property type="match status" value="1"/>
</dbReference>
<dbReference type="RefSeq" id="WP_274268692.1">
    <property type="nucleotide sequence ID" value="NZ_CP117880.1"/>
</dbReference>
<keyword evidence="12" id="KW-1185">Reference proteome</keyword>
<comment type="cofactor">
    <cofactor evidence="1">
        <name>Mg(2+)</name>
        <dbReference type="ChEBI" id="CHEBI:18420"/>
    </cofactor>
</comment>
<evidence type="ECO:0000313" key="12">
    <source>
        <dbReference type="Proteomes" id="UP001221558"/>
    </source>
</evidence>
<reference evidence="11 12" key="1">
    <citation type="submission" date="2023-02" db="EMBL/GenBank/DDBJ databases">
        <title>Genome sequence of Sphingobacterium sp. KACC 22765.</title>
        <authorList>
            <person name="Kim S."/>
            <person name="Heo J."/>
            <person name="Kwon S.-W."/>
        </authorList>
    </citation>
    <scope>NUCLEOTIDE SEQUENCE [LARGE SCALE GENOMIC DNA]</scope>
    <source>
        <strain evidence="11 12">KACC 22765</strain>
    </source>
</reference>
<protein>
    <submittedName>
        <fullName evidence="11">Alkaline phosphatase</fullName>
    </submittedName>
</protein>
<dbReference type="Proteomes" id="UP001221558">
    <property type="component" value="Chromosome"/>
</dbReference>
<evidence type="ECO:0000256" key="7">
    <source>
        <dbReference type="ARBA" id="ARBA00022833"/>
    </source>
</evidence>
<evidence type="ECO:0000256" key="1">
    <source>
        <dbReference type="ARBA" id="ARBA00001946"/>
    </source>
</evidence>
<dbReference type="SUPFAM" id="SSF53649">
    <property type="entry name" value="Alkaline phosphatase-like"/>
    <property type="match status" value="1"/>
</dbReference>
<feature type="chain" id="PRO_5045740699" evidence="10">
    <location>
        <begin position="21"/>
        <end position="471"/>
    </location>
</feature>